<dbReference type="EMBL" id="MG596800">
    <property type="protein sequence ID" value="AUM59772.1"/>
    <property type="molecule type" value="Genomic_DNA"/>
</dbReference>
<evidence type="ECO:0000313" key="2">
    <source>
        <dbReference type="Proteomes" id="UP000240618"/>
    </source>
</evidence>
<sequence>MANSVGLRPEVQKVLRGLARRKKVSQQGLVSALIMMADKKREDLGVIDLDWDRLRVEAPTAASRNRKTWEVVVISVRELMKEFATPDEIAMHSRWTLPQVTRAMKEINDA</sequence>
<organism evidence="1 2">
    <name type="scientific">Pseudomonas phage PMBT14</name>
    <dbReference type="NCBI Taxonomy" id="2059855"/>
    <lineage>
        <taxon>Viruses</taxon>
        <taxon>Duplodnaviria</taxon>
        <taxon>Heunggongvirae</taxon>
        <taxon>Uroviricota</taxon>
        <taxon>Caudoviricetes</taxon>
        <taxon>Knuthellervirus</taxon>
        <taxon>Knuthellervirus PMBT14</taxon>
    </lineage>
</organism>
<keyword evidence="2" id="KW-1185">Reference proteome</keyword>
<dbReference type="Proteomes" id="UP000240618">
    <property type="component" value="Segment"/>
</dbReference>
<dbReference type="RefSeq" id="YP_009836235.1">
    <property type="nucleotide sequence ID" value="NC_048687.1"/>
</dbReference>
<name>A0A2I6PIB1_9CAUD</name>
<dbReference type="KEGG" id="vg:55606474"/>
<protein>
    <submittedName>
        <fullName evidence="1">Uncharacterized protein</fullName>
    </submittedName>
</protein>
<accession>A0A2I6PIB1</accession>
<dbReference type="GeneID" id="55606474"/>
<reference evidence="1 2" key="1">
    <citation type="journal article" date="2018" name="Arch. Virol.">
        <title>Genome sequence of the novel virulent bacteriophage PMBT14 with lytic activity against Pseudomonas fluorescens DSM 50090(R).</title>
        <authorList>
            <person name="Koberg S."/>
            <person name="Gieschler S."/>
            <person name="Brinks E."/>
            <person name="Wenning M."/>
            <person name="Neve H."/>
            <person name="Franz C.M."/>
        </authorList>
    </citation>
    <scope>NUCLEOTIDE SEQUENCE [LARGE SCALE GENOMIC DNA]</scope>
</reference>
<proteinExistence type="predicted"/>
<evidence type="ECO:0000313" key="1">
    <source>
        <dbReference type="EMBL" id="AUM59772.1"/>
    </source>
</evidence>